<gene>
    <name evidence="3" type="ORF">ACLA_061340</name>
</gene>
<dbReference type="Pfam" id="PF05199">
    <property type="entry name" value="GMC_oxred_C"/>
    <property type="match status" value="1"/>
</dbReference>
<dbReference type="InterPro" id="IPR007867">
    <property type="entry name" value="GMC_OxRtase_C"/>
</dbReference>
<name>A1CCB5_ASPCL</name>
<dbReference type="Proteomes" id="UP000006701">
    <property type="component" value="Unassembled WGS sequence"/>
</dbReference>
<dbReference type="OrthoDB" id="4495024at2759"/>
<dbReference type="AlphaFoldDB" id="A1CCB5"/>
<proteinExistence type="inferred from homology"/>
<evidence type="ECO:0000313" key="3">
    <source>
        <dbReference type="EMBL" id="EAW12172.1"/>
    </source>
</evidence>
<protein>
    <recommendedName>
        <fullName evidence="2">Glucose-methanol-choline oxidoreductase C-terminal domain-containing protein</fullName>
    </recommendedName>
</protein>
<dbReference type="OMA" id="MASTWVW"/>
<evidence type="ECO:0000256" key="1">
    <source>
        <dbReference type="ARBA" id="ARBA00010790"/>
    </source>
</evidence>
<organism evidence="3 4">
    <name type="scientific">Aspergillus clavatus (strain ATCC 1007 / CBS 513.65 / DSM 816 / NCTC 3887 / NRRL 1 / QM 1276 / 107)</name>
    <dbReference type="NCBI Taxonomy" id="344612"/>
    <lineage>
        <taxon>Eukaryota</taxon>
        <taxon>Fungi</taxon>
        <taxon>Dikarya</taxon>
        <taxon>Ascomycota</taxon>
        <taxon>Pezizomycotina</taxon>
        <taxon>Eurotiomycetes</taxon>
        <taxon>Eurotiomycetidae</taxon>
        <taxon>Eurotiales</taxon>
        <taxon>Aspergillaceae</taxon>
        <taxon>Aspergillus</taxon>
        <taxon>Aspergillus subgen. Fumigati</taxon>
    </lineage>
</organism>
<dbReference type="eggNOG" id="KOG1238">
    <property type="taxonomic scope" value="Eukaryota"/>
</dbReference>
<accession>A1CCB5</accession>
<reference evidence="3 4" key="1">
    <citation type="journal article" date="2008" name="PLoS Genet.">
        <title>Genomic islands in the pathogenic filamentous fungus Aspergillus fumigatus.</title>
        <authorList>
            <person name="Fedorova N.D."/>
            <person name="Khaldi N."/>
            <person name="Joardar V.S."/>
            <person name="Maiti R."/>
            <person name="Amedeo P."/>
            <person name="Anderson M.J."/>
            <person name="Crabtree J."/>
            <person name="Silva J.C."/>
            <person name="Badger J.H."/>
            <person name="Albarraq A."/>
            <person name="Angiuoli S."/>
            <person name="Bussey H."/>
            <person name="Bowyer P."/>
            <person name="Cotty P.J."/>
            <person name="Dyer P.S."/>
            <person name="Egan A."/>
            <person name="Galens K."/>
            <person name="Fraser-Liggett C.M."/>
            <person name="Haas B.J."/>
            <person name="Inman J.M."/>
            <person name="Kent R."/>
            <person name="Lemieux S."/>
            <person name="Malavazi I."/>
            <person name="Orvis J."/>
            <person name="Roemer T."/>
            <person name="Ronning C.M."/>
            <person name="Sundaram J.P."/>
            <person name="Sutton G."/>
            <person name="Turner G."/>
            <person name="Venter J.C."/>
            <person name="White O.R."/>
            <person name="Whitty B.R."/>
            <person name="Youngman P."/>
            <person name="Wolfe K.H."/>
            <person name="Goldman G.H."/>
            <person name="Wortman J.R."/>
            <person name="Jiang B."/>
            <person name="Denning D.W."/>
            <person name="Nierman W.C."/>
        </authorList>
    </citation>
    <scope>NUCLEOTIDE SEQUENCE [LARGE SCALE GENOMIC DNA]</scope>
    <source>
        <strain evidence="4">ATCC 1007 / CBS 513.65 / DSM 816 / NCTC 3887 / NRRL 1</strain>
    </source>
</reference>
<keyword evidence="4" id="KW-1185">Reference proteome</keyword>
<dbReference type="RefSeq" id="XP_001273598.1">
    <property type="nucleotide sequence ID" value="XM_001273597.1"/>
</dbReference>
<comment type="similarity">
    <text evidence="1">Belongs to the GMC oxidoreductase family.</text>
</comment>
<dbReference type="GO" id="GO:0016614">
    <property type="term" value="F:oxidoreductase activity, acting on CH-OH group of donors"/>
    <property type="evidence" value="ECO:0007669"/>
    <property type="project" value="InterPro"/>
</dbReference>
<dbReference type="KEGG" id="act:ACLA_061340"/>
<dbReference type="PANTHER" id="PTHR11552">
    <property type="entry name" value="GLUCOSE-METHANOL-CHOLINE GMC OXIDOREDUCTASE"/>
    <property type="match status" value="1"/>
</dbReference>
<dbReference type="EMBL" id="DS027050">
    <property type="protein sequence ID" value="EAW12172.1"/>
    <property type="molecule type" value="Genomic_DNA"/>
</dbReference>
<dbReference type="VEuPathDB" id="FungiDB:ACLA_061340"/>
<dbReference type="HOGENOM" id="CLU_2867246_0_0_1"/>
<dbReference type="SUPFAM" id="SSF51905">
    <property type="entry name" value="FAD/NAD(P)-binding domain"/>
    <property type="match status" value="1"/>
</dbReference>
<sequence>MASTWVWNLLAGRNDRLRVCGVDGLRIVDASVIPSQLSGNIIATVYALAERAADLIKEDALGAL</sequence>
<dbReference type="GO" id="GO:0050660">
    <property type="term" value="F:flavin adenine dinucleotide binding"/>
    <property type="evidence" value="ECO:0007669"/>
    <property type="project" value="InterPro"/>
</dbReference>
<dbReference type="InterPro" id="IPR036188">
    <property type="entry name" value="FAD/NAD-bd_sf"/>
</dbReference>
<dbReference type="InterPro" id="IPR012132">
    <property type="entry name" value="GMC_OxRdtase"/>
</dbReference>
<dbReference type="GeneID" id="4705754"/>
<dbReference type="Gene3D" id="3.50.50.60">
    <property type="entry name" value="FAD/NAD(P)-binding domain"/>
    <property type="match status" value="1"/>
</dbReference>
<feature type="domain" description="Glucose-methanol-choline oxidoreductase C-terminal" evidence="2">
    <location>
        <begin position="14"/>
        <end position="49"/>
    </location>
</feature>
<evidence type="ECO:0000259" key="2">
    <source>
        <dbReference type="Pfam" id="PF05199"/>
    </source>
</evidence>
<evidence type="ECO:0000313" key="4">
    <source>
        <dbReference type="Proteomes" id="UP000006701"/>
    </source>
</evidence>
<dbReference type="PANTHER" id="PTHR11552:SF210">
    <property type="entry name" value="GLUCOSE-METHANOL-CHOLINE OXIDOREDUCTASE N-TERMINAL DOMAIN-CONTAINING PROTEIN-RELATED"/>
    <property type="match status" value="1"/>
</dbReference>